<evidence type="ECO:0000313" key="2">
    <source>
        <dbReference type="EMBL" id="VEU43329.1"/>
    </source>
</evidence>
<evidence type="ECO:0000256" key="1">
    <source>
        <dbReference type="SAM" id="MobiDB-lite"/>
    </source>
</evidence>
<sequence>MTAISASTRGSRDNCSEDVYGNLRLEVSKMTIIDGDNHHFQHPKQQRKSRRQDSLPPVPQQRSIKKTSPARRSFLQTAWRPESESFRLLTPVPPIIEDSEQQESSSEPSLFYPVQPSETIQAEVSNTKMNYPGRKRQRPFQSRLAPPPLLPSSFELDDTANSNPYKRHVAIHSPIPGIGNSLNLDFVAKIKSSKSHFNERSKMIPSCLLEERRSASSSSSYFTPASSSVLPREMDTIKIFFPIPDNALDVIEETPGDREQDHNSISIGRMALKMRRRYQNNDNPRNIFEPTELTA</sequence>
<keyword evidence="3" id="KW-1185">Reference proteome</keyword>
<dbReference type="Proteomes" id="UP000291116">
    <property type="component" value="Unassembled WGS sequence"/>
</dbReference>
<dbReference type="EMBL" id="CAACVS010000532">
    <property type="protein sequence ID" value="VEU43329.1"/>
    <property type="molecule type" value="Genomic_DNA"/>
</dbReference>
<name>A0A448ZMR6_9STRA</name>
<dbReference type="OrthoDB" id="55813at2759"/>
<feature type="region of interest" description="Disordered" evidence="1">
    <location>
        <begin position="34"/>
        <end position="73"/>
    </location>
</feature>
<accession>A0A448ZMR6</accession>
<organism evidence="2 3">
    <name type="scientific">Pseudo-nitzschia multistriata</name>
    <dbReference type="NCBI Taxonomy" id="183589"/>
    <lineage>
        <taxon>Eukaryota</taxon>
        <taxon>Sar</taxon>
        <taxon>Stramenopiles</taxon>
        <taxon>Ochrophyta</taxon>
        <taxon>Bacillariophyta</taxon>
        <taxon>Bacillariophyceae</taxon>
        <taxon>Bacillariophycidae</taxon>
        <taxon>Bacillariales</taxon>
        <taxon>Bacillariaceae</taxon>
        <taxon>Pseudo-nitzschia</taxon>
    </lineage>
</organism>
<feature type="compositionally biased region" description="Basic residues" evidence="1">
    <location>
        <begin position="40"/>
        <end position="50"/>
    </location>
</feature>
<protein>
    <submittedName>
        <fullName evidence="2">Uncharacterized protein</fullName>
    </submittedName>
</protein>
<proteinExistence type="predicted"/>
<feature type="region of interest" description="Disordered" evidence="1">
    <location>
        <begin position="130"/>
        <end position="158"/>
    </location>
</feature>
<evidence type="ECO:0000313" key="3">
    <source>
        <dbReference type="Proteomes" id="UP000291116"/>
    </source>
</evidence>
<dbReference type="AlphaFoldDB" id="A0A448ZMR6"/>
<gene>
    <name evidence="2" type="ORF">PSNMU_V1.4_AUG-EV-PASAV3_0102400</name>
</gene>
<reference evidence="2 3" key="1">
    <citation type="submission" date="2019-01" db="EMBL/GenBank/DDBJ databases">
        <authorList>
            <person name="Ferrante I. M."/>
        </authorList>
    </citation>
    <scope>NUCLEOTIDE SEQUENCE [LARGE SCALE GENOMIC DNA]</scope>
    <source>
        <strain evidence="2 3">B856</strain>
    </source>
</reference>